<comment type="caution">
    <text evidence="1">The sequence shown here is derived from an EMBL/GenBank/DDBJ whole genome shotgun (WGS) entry which is preliminary data.</text>
</comment>
<organism evidence="1">
    <name type="scientific">Tanacetum cinerariifolium</name>
    <name type="common">Dalmatian daisy</name>
    <name type="synonym">Chrysanthemum cinerariifolium</name>
    <dbReference type="NCBI Taxonomy" id="118510"/>
    <lineage>
        <taxon>Eukaryota</taxon>
        <taxon>Viridiplantae</taxon>
        <taxon>Streptophyta</taxon>
        <taxon>Embryophyta</taxon>
        <taxon>Tracheophyta</taxon>
        <taxon>Spermatophyta</taxon>
        <taxon>Magnoliopsida</taxon>
        <taxon>eudicotyledons</taxon>
        <taxon>Gunneridae</taxon>
        <taxon>Pentapetalae</taxon>
        <taxon>asterids</taxon>
        <taxon>campanulids</taxon>
        <taxon>Asterales</taxon>
        <taxon>Asteraceae</taxon>
        <taxon>Asteroideae</taxon>
        <taxon>Anthemideae</taxon>
        <taxon>Anthemidinae</taxon>
        <taxon>Tanacetum</taxon>
    </lineage>
</organism>
<sequence length="75" mass="7976">GQFQLPASATVPWQCDCPRRSMDHAGRSGSRCGKAGRYAAGRAGSRAGLPAESVLARRSVCLVETPIPPFVRRHG</sequence>
<protein>
    <submittedName>
        <fullName evidence="1">Uncharacterized protein</fullName>
    </submittedName>
</protein>
<accession>A0A699XS60</accession>
<dbReference type="AlphaFoldDB" id="A0A699XS60"/>
<feature type="non-terminal residue" evidence="1">
    <location>
        <position position="1"/>
    </location>
</feature>
<reference evidence="1" key="1">
    <citation type="journal article" date="2019" name="Sci. Rep.">
        <title>Draft genome of Tanacetum cinerariifolium, the natural source of mosquito coil.</title>
        <authorList>
            <person name="Yamashiro T."/>
            <person name="Shiraishi A."/>
            <person name="Satake H."/>
            <person name="Nakayama K."/>
        </authorList>
    </citation>
    <scope>NUCLEOTIDE SEQUENCE</scope>
</reference>
<gene>
    <name evidence="1" type="ORF">Tci_932745</name>
</gene>
<proteinExistence type="predicted"/>
<evidence type="ECO:0000313" key="1">
    <source>
        <dbReference type="EMBL" id="GFD60776.1"/>
    </source>
</evidence>
<dbReference type="EMBL" id="BKCJ011882404">
    <property type="protein sequence ID" value="GFD60776.1"/>
    <property type="molecule type" value="Genomic_DNA"/>
</dbReference>
<name>A0A699XS60_TANCI</name>